<dbReference type="Proteomes" id="UP000551353">
    <property type="component" value="Unassembled WGS sequence"/>
</dbReference>
<reference evidence="1 2" key="1">
    <citation type="submission" date="2020-08" db="EMBL/GenBank/DDBJ databases">
        <title>Genomic Encyclopedia of Type Strains, Phase IV (KMG-V): Genome sequencing to study the core and pangenomes of soil and plant-associated prokaryotes.</title>
        <authorList>
            <person name="Whitman W."/>
        </authorList>
    </citation>
    <scope>NUCLEOTIDE SEQUENCE [LARGE SCALE GENOMIC DNA]</scope>
    <source>
        <strain evidence="1 2">SEMIA 4087</strain>
    </source>
</reference>
<dbReference type="EMBL" id="JACIFX010000002">
    <property type="protein sequence ID" value="MBB4227901.1"/>
    <property type="molecule type" value="Genomic_DNA"/>
</dbReference>
<accession>A0ABR6IJ51</accession>
<comment type="caution">
    <text evidence="1">The sequence shown here is derived from an EMBL/GenBank/DDBJ whole genome shotgun (WGS) entry which is preliminary data.</text>
</comment>
<evidence type="ECO:0000313" key="2">
    <source>
        <dbReference type="Proteomes" id="UP000551353"/>
    </source>
</evidence>
<keyword evidence="2" id="KW-1185">Reference proteome</keyword>
<proteinExistence type="predicted"/>
<name>A0ABR6IJ51_9HYPH</name>
<sequence>MLARPHSIEGAPYLTEEQCQWWIAESLRRGKATCLKRT</sequence>
<evidence type="ECO:0008006" key="3">
    <source>
        <dbReference type="Google" id="ProtNLM"/>
    </source>
</evidence>
<gene>
    <name evidence="1" type="ORF">GGD56_001727</name>
</gene>
<protein>
    <recommendedName>
        <fullName evidence="3">Transposase</fullName>
    </recommendedName>
</protein>
<evidence type="ECO:0000313" key="1">
    <source>
        <dbReference type="EMBL" id="MBB4227901.1"/>
    </source>
</evidence>
<organism evidence="1 2">
    <name type="scientific">Rhizobium mongolense</name>
    <dbReference type="NCBI Taxonomy" id="57676"/>
    <lineage>
        <taxon>Bacteria</taxon>
        <taxon>Pseudomonadati</taxon>
        <taxon>Pseudomonadota</taxon>
        <taxon>Alphaproteobacteria</taxon>
        <taxon>Hyphomicrobiales</taxon>
        <taxon>Rhizobiaceae</taxon>
        <taxon>Rhizobium/Agrobacterium group</taxon>
        <taxon>Rhizobium</taxon>
    </lineage>
</organism>